<dbReference type="Proteomes" id="UP000033682">
    <property type="component" value="Plasmid pHma11p1"/>
</dbReference>
<keyword evidence="4" id="KW-0614">Plasmid</keyword>
<name>A0A0F4LN48_9LACO</name>
<keyword evidence="5" id="KW-1185">Reference proteome</keyword>
<geneLocation type="plasmid" evidence="4">
    <name>pHma11p1</name>
</geneLocation>
<feature type="compositionally biased region" description="Basic and acidic residues" evidence="1">
    <location>
        <begin position="42"/>
        <end position="58"/>
    </location>
</feature>
<dbReference type="InterPro" id="IPR036779">
    <property type="entry name" value="LysM_dom_sf"/>
</dbReference>
<dbReference type="RefSeq" id="WP_052726818.1">
    <property type="nucleotide sequence ID" value="NZ_KQ034005.1"/>
</dbReference>
<gene>
    <name evidence="4" type="ORF">JF72_15340</name>
</gene>
<feature type="compositionally biased region" description="Polar residues" evidence="1">
    <location>
        <begin position="132"/>
        <end position="157"/>
    </location>
</feature>
<proteinExistence type="predicted"/>
<dbReference type="CDD" id="cd00118">
    <property type="entry name" value="LysM"/>
    <property type="match status" value="1"/>
</dbReference>
<evidence type="ECO:0000259" key="3">
    <source>
        <dbReference type="PROSITE" id="PS51782"/>
    </source>
</evidence>
<comment type="caution">
    <text evidence="4">The sequence shown here is derived from an EMBL/GenBank/DDBJ whole genome shotgun (WGS) entry which is preliminary data.</text>
</comment>
<sequence length="262" mass="28622">MKVIDKKSVMLLLSGISGAALSSAPKTVNADDNKPKSSNTVDDPKNDTTDSKKSDNKSGEVVGHTDNYKIVRVKSGDTTWDIAEDYNEKHDKDTSVAQIVEDNDLENGGSLIHVGQELKVRADDGKPKEANSDQSTSANVSTQQTQQSSAYNAGSQVAQSQGTNQYYGGYQNYQAQNRTTYNSSATGNEKAAKEWIAMRESGGSYTARNASSGTYGRYQLTPDKLGGDTSPANQERVADQYVKARYGSWQGAKNFWMQNHWY</sequence>
<feature type="domain" description="LysM" evidence="3">
    <location>
        <begin position="69"/>
        <end position="120"/>
    </location>
</feature>
<organism evidence="4 5">
    <name type="scientific">Lactobacillus apis</name>
    <dbReference type="NCBI Taxonomy" id="303541"/>
    <lineage>
        <taxon>Bacteria</taxon>
        <taxon>Bacillati</taxon>
        <taxon>Bacillota</taxon>
        <taxon>Bacilli</taxon>
        <taxon>Lactobacillales</taxon>
        <taxon>Lactobacillaceae</taxon>
        <taxon>Lactobacillus</taxon>
    </lineage>
</organism>
<dbReference type="Gene3D" id="3.10.350.10">
    <property type="entry name" value="LysM domain"/>
    <property type="match status" value="1"/>
</dbReference>
<keyword evidence="2" id="KW-0732">Signal</keyword>
<protein>
    <recommendedName>
        <fullName evidence="3">LysM domain-containing protein</fullName>
    </recommendedName>
</protein>
<dbReference type="PATRIC" id="fig|303541.3.peg.108"/>
<dbReference type="EMBL" id="JXLG01000016">
    <property type="protein sequence ID" value="KJY59694.1"/>
    <property type="molecule type" value="Genomic_DNA"/>
</dbReference>
<evidence type="ECO:0000313" key="4">
    <source>
        <dbReference type="EMBL" id="KJY59694.1"/>
    </source>
</evidence>
<dbReference type="InterPro" id="IPR018392">
    <property type="entry name" value="LysM"/>
</dbReference>
<dbReference type="SUPFAM" id="SSF54106">
    <property type="entry name" value="LysM domain"/>
    <property type="match status" value="1"/>
</dbReference>
<dbReference type="AlphaFoldDB" id="A0A0F4LN48"/>
<evidence type="ECO:0000256" key="1">
    <source>
        <dbReference type="SAM" id="MobiDB-lite"/>
    </source>
</evidence>
<dbReference type="HOGENOM" id="CLU_077123_0_1_9"/>
<feature type="chain" id="PRO_5002472675" description="LysM domain-containing protein" evidence="2">
    <location>
        <begin position="31"/>
        <end position="262"/>
    </location>
</feature>
<dbReference type="PROSITE" id="PS51782">
    <property type="entry name" value="LYSM"/>
    <property type="match status" value="1"/>
</dbReference>
<feature type="region of interest" description="Disordered" evidence="1">
    <location>
        <begin position="121"/>
        <end position="157"/>
    </location>
</feature>
<accession>A0A0F4LN48</accession>
<dbReference type="Pfam" id="PF01476">
    <property type="entry name" value="LysM"/>
    <property type="match status" value="1"/>
</dbReference>
<feature type="signal peptide" evidence="2">
    <location>
        <begin position="1"/>
        <end position="30"/>
    </location>
</feature>
<reference evidence="4 5" key="1">
    <citation type="submission" date="2015-01" db="EMBL/GenBank/DDBJ databases">
        <title>Comparative genomics of the lactic acid bacteria isolated from the honey bee gut.</title>
        <authorList>
            <person name="Ellegaard K.M."/>
            <person name="Tamarit D."/>
            <person name="Javelind E."/>
            <person name="Olofsson T."/>
            <person name="Andersson S.G."/>
            <person name="Vasquez A."/>
        </authorList>
    </citation>
    <scope>NUCLEOTIDE SEQUENCE [LARGE SCALE GENOMIC DNA]</scope>
    <source>
        <strain evidence="4 5">Hma11</strain>
        <plasmid evidence="4">pHma11p1</plasmid>
    </source>
</reference>
<evidence type="ECO:0000313" key="5">
    <source>
        <dbReference type="Proteomes" id="UP000033682"/>
    </source>
</evidence>
<feature type="region of interest" description="Disordered" evidence="1">
    <location>
        <begin position="22"/>
        <end position="64"/>
    </location>
</feature>
<feature type="compositionally biased region" description="Basic and acidic residues" evidence="1">
    <location>
        <begin position="121"/>
        <end position="131"/>
    </location>
</feature>
<evidence type="ECO:0000256" key="2">
    <source>
        <dbReference type="SAM" id="SignalP"/>
    </source>
</evidence>